<dbReference type="CDD" id="cd00041">
    <property type="entry name" value="CUB"/>
    <property type="match status" value="4"/>
</dbReference>
<feature type="region of interest" description="Disordered" evidence="6">
    <location>
        <begin position="1629"/>
        <end position="1648"/>
    </location>
</feature>
<keyword evidence="3" id="KW-0677">Repeat</keyword>
<feature type="compositionally biased region" description="Basic and acidic residues" evidence="6">
    <location>
        <begin position="1633"/>
        <end position="1643"/>
    </location>
</feature>
<feature type="domain" description="CUB" evidence="9">
    <location>
        <begin position="580"/>
        <end position="700"/>
    </location>
</feature>
<dbReference type="SMART" id="SM00241">
    <property type="entry name" value="ZP"/>
    <property type="match status" value="1"/>
</dbReference>
<dbReference type="Gene3D" id="2.10.25.10">
    <property type="entry name" value="Laminin"/>
    <property type="match status" value="2"/>
</dbReference>
<feature type="domain" description="CUB" evidence="9">
    <location>
        <begin position="873"/>
        <end position="948"/>
    </location>
</feature>
<evidence type="ECO:0000256" key="4">
    <source>
        <dbReference type="ARBA" id="ARBA00023157"/>
    </source>
</evidence>
<dbReference type="InterPro" id="IPR018097">
    <property type="entry name" value="EGF_Ca-bd_CS"/>
</dbReference>
<keyword evidence="7" id="KW-0472">Membrane</keyword>
<accession>A0A3M6TZK7</accession>
<evidence type="ECO:0000256" key="6">
    <source>
        <dbReference type="SAM" id="MobiDB-lite"/>
    </source>
</evidence>
<dbReference type="GO" id="GO:0005509">
    <property type="term" value="F:calcium ion binding"/>
    <property type="evidence" value="ECO:0007669"/>
    <property type="project" value="InterPro"/>
</dbReference>
<sequence>MTPYTFTRLLCLLVFVQWSFLVEGSHFRHAVMSFVPTDADNNTLRFTFRLALRRSYYSYYCDENTINLGGIIGSGGSWTAKCSDPFSAVCSPSYYIADTRFRCTDFSRNEDWSMGENNFTYTFPSGNLEWNVRYQSCCWISNLVRYADSQWSVSTKISLSRRSDSGKINSSPVSKSPAIVRFQQGCHKSLTIPVEDPDGDFVKCRWATSAESSIPSDSFPYGELDEKNCILTYRGGLGASGTYVVTLTLEDFPAGTTNFNNIRPFSAVPLQFLVIIGVGFGSCQDIPVFTSSTPQNGECSEIQIGSVYKAVIEVRLPNVSKHIVEITTSSPLGMQLTPLSSHGGIFFRNVTWYPSQNQIGQQLFCFQALDSDGLQSEWRCVTILVGLSNTPHVILGTRRPISPISEIGTGLIWWSIHFNRVIKKPRSSAFIRLVLQSNGFTVFKVNVLSGYVVIDSNRTVLHFATPKAALSMNGSYAILIDPGAVVGQGCSNDGPPTPGITSPMDWTFPVDGVCPLGYALVSPSFQKCEGTSAVVVFSEKVLGIFSLHWSDIDECGGHHRSKRSYWWYNVFSQNSACNATGEFISSTSGHISSYNFPENYDPNRICTWNITVPRGKIIKLTFLNFTLVAGENDDCAGAAGDSARVFITNVASHGGKPNDFKICGQKLPHPVYSEGNFIQVRFESRTGLVNKGFNATFEAIDRDSLCPTDMILNETSGSFSSPFYPRNYPFNQTCSWKIIGKQGYRVELTIPDFNLQRCSSGGCLCDYMEVQNSFSDQALPGKLCGTPRYTPVKFYSLHESLRVVFVSDDTNMDYDGFGATYKLLNYSPPNYSSTTTTLNGNKPTSSATNISPSPATSISSTASAMLSALPGSCLYNLGGQYGYFNSPNYPFNYDHHLNCVWIITVPNGYYIYLRFDHFHLQGGHGSCPFDYVQIYDGSFLQSLTIRRCYYQNSWCVYTSILPMSTAMLPAASGSCLYNLYGPQGNFSTPNYPQNYGHNVHCTWLITTSPGSYIFLRFDHFHLEGSHGSCPYDYVRIYDGNSYQSLTMRRCDYQDSWCIYSHSNVLYVHFQTDGSVSYPGFTAFYEKVSKRYAVCKVNSSISQGITPTSAECHYHSYLTEAERRMSYYNGFNGYLQCDNLLPLGWYRFGGAAGTEMPTSCVGKNRCGTHAPGWLNGSHPRATDGIVRAKVCFHWSYDCCLWSANIRVRNCSGFYVYELVPPPNCHLRYCGNGGGYNISLPSQQVSITSPVQCFPTQTQTATPVTSNVHGIQPTRASAMRTTFYAASSVNVQPDPSQFQFHLPAQCEQRCHNTLGSYTCSCVSGYQLAANGKSCLDVDECSINNGGCSHHCYNIPGSFYCGCPEGTSMGANNLTCVEPGVSVNCSDIITVALEKKTFPFFDVARLHLRYSSCKATQNDTHLLISTPLNGCGTLLNETEDDLIFWNEIRTEVILIDNVITRSHDVKIPFYCSYSRRKWVNLGFKPQHLHFGTEAGYGNFTFKIDFYKSSSFATPYTEQDYPLSVAVNQYLYVRYSVESSADLVIMAVTCRATKTGSLYSWPQYSIVLNGCPQDTSMEYNFDPQRNYQQFKIRAFRFFNDYDQVYIHCEVLACHKYSSNSRCTQSCLGSKKRKRRDVTRDETEHEENTGQNKQTALIGGVAGAGGFALVAVAALAVLFVKYRIARRFMNRNKVGDQYATQDEQLSRRNAYVQPEDMVEQEDSF</sequence>
<keyword evidence="12" id="KW-1185">Reference proteome</keyword>
<dbReference type="InterPro" id="IPR001881">
    <property type="entry name" value="EGF-like_Ca-bd_dom"/>
</dbReference>
<feature type="domain" description="CUB" evidence="9">
    <location>
        <begin position="706"/>
        <end position="824"/>
    </location>
</feature>
<evidence type="ECO:0000313" key="12">
    <source>
        <dbReference type="Proteomes" id="UP000275408"/>
    </source>
</evidence>
<dbReference type="PROSITE" id="PS51034">
    <property type="entry name" value="ZP_2"/>
    <property type="match status" value="1"/>
</dbReference>
<proteinExistence type="predicted"/>
<dbReference type="InterPro" id="IPR057774">
    <property type="entry name" value="D8C_UMOD/GP2/OIT3-like"/>
</dbReference>
<feature type="domain" description="CUB" evidence="9">
    <location>
        <begin position="975"/>
        <end position="1087"/>
    </location>
</feature>
<dbReference type="Gene3D" id="2.60.40.3210">
    <property type="entry name" value="Zona pellucida, ZP-N domain"/>
    <property type="match status" value="1"/>
</dbReference>
<evidence type="ECO:0000259" key="9">
    <source>
        <dbReference type="PROSITE" id="PS01180"/>
    </source>
</evidence>
<dbReference type="Proteomes" id="UP000275408">
    <property type="component" value="Unassembled WGS sequence"/>
</dbReference>
<dbReference type="Pfam" id="PF23283">
    <property type="entry name" value="D8C_UMOD"/>
    <property type="match status" value="1"/>
</dbReference>
<organism evidence="11 12">
    <name type="scientific">Pocillopora damicornis</name>
    <name type="common">Cauliflower coral</name>
    <name type="synonym">Millepora damicornis</name>
    <dbReference type="NCBI Taxonomy" id="46731"/>
    <lineage>
        <taxon>Eukaryota</taxon>
        <taxon>Metazoa</taxon>
        <taxon>Cnidaria</taxon>
        <taxon>Anthozoa</taxon>
        <taxon>Hexacorallia</taxon>
        <taxon>Scleractinia</taxon>
        <taxon>Astrocoeniina</taxon>
        <taxon>Pocilloporidae</taxon>
        <taxon>Pocillopora</taxon>
    </lineage>
</organism>
<dbReference type="InterPro" id="IPR001507">
    <property type="entry name" value="ZP_dom"/>
</dbReference>
<evidence type="ECO:0000256" key="3">
    <source>
        <dbReference type="ARBA" id="ARBA00022737"/>
    </source>
</evidence>
<dbReference type="EMBL" id="RCHS01002554">
    <property type="protein sequence ID" value="RMX46855.1"/>
    <property type="molecule type" value="Genomic_DNA"/>
</dbReference>
<dbReference type="InterPro" id="IPR052129">
    <property type="entry name" value="Spermadhesin-Link_domain"/>
</dbReference>
<name>A0A3M6TZK7_POCDA</name>
<dbReference type="SMART" id="SM00181">
    <property type="entry name" value="EGF"/>
    <property type="match status" value="2"/>
</dbReference>
<evidence type="ECO:0000259" key="10">
    <source>
        <dbReference type="PROSITE" id="PS51034"/>
    </source>
</evidence>
<comment type="caution">
    <text evidence="5">Lacks conserved residue(s) required for the propagation of feature annotation.</text>
</comment>
<dbReference type="OrthoDB" id="2015116at2759"/>
<dbReference type="SUPFAM" id="SSF57196">
    <property type="entry name" value="EGF/Laminin"/>
    <property type="match status" value="2"/>
</dbReference>
<dbReference type="Pfam" id="PF23344">
    <property type="entry name" value="ZP-N"/>
    <property type="match status" value="1"/>
</dbReference>
<dbReference type="PANTHER" id="PTHR46908">
    <property type="entry name" value="CUBILIN-LIKE PROTEIN"/>
    <property type="match status" value="1"/>
</dbReference>
<dbReference type="FunFam" id="2.10.25.10:FF:000240">
    <property type="entry name" value="Vitamin K-dependent protein S"/>
    <property type="match status" value="1"/>
</dbReference>
<evidence type="ECO:0000256" key="7">
    <source>
        <dbReference type="SAM" id="Phobius"/>
    </source>
</evidence>
<dbReference type="Pfam" id="PF12662">
    <property type="entry name" value="cEGF"/>
    <property type="match status" value="1"/>
</dbReference>
<evidence type="ECO:0000256" key="8">
    <source>
        <dbReference type="SAM" id="SignalP"/>
    </source>
</evidence>
<dbReference type="Gene3D" id="2.60.120.290">
    <property type="entry name" value="Spermadhesin, CUB domain"/>
    <property type="match status" value="4"/>
</dbReference>
<protein>
    <recommendedName>
        <fullName evidence="13">Cubilin</fullName>
    </recommendedName>
</protein>
<feature type="transmembrane region" description="Helical" evidence="7">
    <location>
        <begin position="1651"/>
        <end position="1675"/>
    </location>
</feature>
<dbReference type="InterPro" id="IPR055355">
    <property type="entry name" value="ZP-C"/>
</dbReference>
<evidence type="ECO:0008006" key="13">
    <source>
        <dbReference type="Google" id="ProtNLM"/>
    </source>
</evidence>
<evidence type="ECO:0000256" key="5">
    <source>
        <dbReference type="PROSITE-ProRule" id="PRU00059"/>
    </source>
</evidence>
<keyword evidence="7" id="KW-0812">Transmembrane</keyword>
<dbReference type="InterPro" id="IPR055356">
    <property type="entry name" value="ZP-N"/>
</dbReference>
<gene>
    <name evidence="11" type="ORF">pdam_00007671</name>
</gene>
<dbReference type="PROSITE" id="PS01180">
    <property type="entry name" value="CUB"/>
    <property type="match status" value="4"/>
</dbReference>
<dbReference type="InterPro" id="IPR035914">
    <property type="entry name" value="Sperma_CUB_dom_sf"/>
</dbReference>
<dbReference type="Pfam" id="PF14670">
    <property type="entry name" value="FXa_inhibition"/>
    <property type="match status" value="1"/>
</dbReference>
<feature type="signal peptide" evidence="8">
    <location>
        <begin position="1"/>
        <end position="24"/>
    </location>
</feature>
<evidence type="ECO:0000313" key="11">
    <source>
        <dbReference type="EMBL" id="RMX46855.1"/>
    </source>
</evidence>
<dbReference type="InterPro" id="IPR000859">
    <property type="entry name" value="CUB_dom"/>
</dbReference>
<dbReference type="InterPro" id="IPR000742">
    <property type="entry name" value="EGF"/>
</dbReference>
<dbReference type="Pfam" id="PF00431">
    <property type="entry name" value="CUB"/>
    <property type="match status" value="4"/>
</dbReference>
<dbReference type="FunFam" id="2.60.120.290:FF:000013">
    <property type="entry name" value="Membrane frizzled-related protein"/>
    <property type="match status" value="1"/>
</dbReference>
<dbReference type="SMART" id="SM00179">
    <property type="entry name" value="EGF_CA"/>
    <property type="match status" value="2"/>
</dbReference>
<dbReference type="Pfam" id="PF00100">
    <property type="entry name" value="Zona_pellucida"/>
    <property type="match status" value="1"/>
</dbReference>
<dbReference type="PROSITE" id="PS01187">
    <property type="entry name" value="EGF_CA"/>
    <property type="match status" value="1"/>
</dbReference>
<dbReference type="STRING" id="46731.A0A3M6TZK7"/>
<dbReference type="Gene3D" id="2.60.40.4100">
    <property type="entry name" value="Zona pellucida, ZP-C domain"/>
    <property type="match status" value="1"/>
</dbReference>
<dbReference type="InterPro" id="IPR026823">
    <property type="entry name" value="cEGF"/>
</dbReference>
<keyword evidence="2 8" id="KW-0732">Signal</keyword>
<dbReference type="SMART" id="SM00042">
    <property type="entry name" value="CUB"/>
    <property type="match status" value="4"/>
</dbReference>
<keyword evidence="4" id="KW-1015">Disulfide bond</keyword>
<feature type="chain" id="PRO_5018257896" description="Cubilin" evidence="8">
    <location>
        <begin position="25"/>
        <end position="1719"/>
    </location>
</feature>
<evidence type="ECO:0000256" key="2">
    <source>
        <dbReference type="ARBA" id="ARBA00022729"/>
    </source>
</evidence>
<dbReference type="InterPro" id="IPR042235">
    <property type="entry name" value="ZP-C_dom"/>
</dbReference>
<feature type="domain" description="ZP" evidence="10">
    <location>
        <begin position="1372"/>
        <end position="1625"/>
    </location>
</feature>
<keyword evidence="7" id="KW-1133">Transmembrane helix</keyword>
<keyword evidence="1" id="KW-0245">EGF-like domain</keyword>
<reference evidence="11 12" key="1">
    <citation type="journal article" date="2018" name="Sci. Rep.">
        <title>Comparative analysis of the Pocillopora damicornis genome highlights role of immune system in coral evolution.</title>
        <authorList>
            <person name="Cunning R."/>
            <person name="Bay R.A."/>
            <person name="Gillette P."/>
            <person name="Baker A.C."/>
            <person name="Traylor-Knowles N."/>
        </authorList>
    </citation>
    <scope>NUCLEOTIDE SEQUENCE [LARGE SCALE GENOMIC DNA]</scope>
    <source>
        <strain evidence="11">RSMAS</strain>
        <tissue evidence="11">Whole animal</tissue>
    </source>
</reference>
<dbReference type="CDD" id="cd00054">
    <property type="entry name" value="EGF_CA"/>
    <property type="match status" value="2"/>
</dbReference>
<evidence type="ECO:0000256" key="1">
    <source>
        <dbReference type="ARBA" id="ARBA00022536"/>
    </source>
</evidence>
<dbReference type="PANTHER" id="PTHR46908:SF8">
    <property type="entry name" value="C-TYPE LECTIN DOMAIN-CONTAINING PROTEIN"/>
    <property type="match status" value="1"/>
</dbReference>
<dbReference type="SUPFAM" id="SSF49854">
    <property type="entry name" value="Spermadhesin, CUB domain"/>
    <property type="match status" value="4"/>
</dbReference>
<comment type="caution">
    <text evidence="11">The sequence shown here is derived from an EMBL/GenBank/DDBJ whole genome shotgun (WGS) entry which is preliminary data.</text>
</comment>